<evidence type="ECO:0000256" key="1">
    <source>
        <dbReference type="SAM" id="Phobius"/>
    </source>
</evidence>
<accession>A0A6C0JJD8</accession>
<proteinExistence type="predicted"/>
<evidence type="ECO:0000313" key="2">
    <source>
        <dbReference type="EMBL" id="QHU04567.1"/>
    </source>
</evidence>
<sequence>MALPIDGIWFAAGVTFGLLLSSVVIPPRRTVSKVPDPSDGKIVYHTDTGCVHVEAMEVPCTSETDSFNLLASLKK</sequence>
<dbReference type="AlphaFoldDB" id="A0A6C0JJD8"/>
<keyword evidence="1" id="KW-0812">Transmembrane</keyword>
<organism evidence="2">
    <name type="scientific">viral metagenome</name>
    <dbReference type="NCBI Taxonomy" id="1070528"/>
    <lineage>
        <taxon>unclassified sequences</taxon>
        <taxon>metagenomes</taxon>
        <taxon>organismal metagenomes</taxon>
    </lineage>
</organism>
<keyword evidence="1" id="KW-1133">Transmembrane helix</keyword>
<protein>
    <submittedName>
        <fullName evidence="2">Uncharacterized protein</fullName>
    </submittedName>
</protein>
<dbReference type="EMBL" id="MN740401">
    <property type="protein sequence ID" value="QHU04567.1"/>
    <property type="molecule type" value="Genomic_DNA"/>
</dbReference>
<name>A0A6C0JJD8_9ZZZZ</name>
<keyword evidence="1" id="KW-0472">Membrane</keyword>
<reference evidence="2" key="1">
    <citation type="journal article" date="2020" name="Nature">
        <title>Giant virus diversity and host interactions through global metagenomics.</title>
        <authorList>
            <person name="Schulz F."/>
            <person name="Roux S."/>
            <person name="Paez-Espino D."/>
            <person name="Jungbluth S."/>
            <person name="Walsh D.A."/>
            <person name="Denef V.J."/>
            <person name="McMahon K.D."/>
            <person name="Konstantinidis K.T."/>
            <person name="Eloe-Fadrosh E.A."/>
            <person name="Kyrpides N.C."/>
            <person name="Woyke T."/>
        </authorList>
    </citation>
    <scope>NUCLEOTIDE SEQUENCE</scope>
    <source>
        <strain evidence="2">GVMAG-M-3300027708-51</strain>
    </source>
</reference>
<feature type="transmembrane region" description="Helical" evidence="1">
    <location>
        <begin position="6"/>
        <end position="25"/>
    </location>
</feature>